<dbReference type="Pfam" id="PF13350">
    <property type="entry name" value="Y_phosphatase3"/>
    <property type="match status" value="1"/>
</dbReference>
<dbReference type="SMART" id="SM00404">
    <property type="entry name" value="PTPc_motif"/>
    <property type="match status" value="1"/>
</dbReference>
<protein>
    <submittedName>
        <fullName evidence="3">Protein tyrosine/serine phosphatase</fullName>
    </submittedName>
</protein>
<gene>
    <name evidence="3" type="ORF">BJ980_000682</name>
</gene>
<accession>A0A7Y9S105</accession>
<dbReference type="InterPro" id="IPR029021">
    <property type="entry name" value="Prot-tyrosine_phosphatase-like"/>
</dbReference>
<organism evidence="3 4">
    <name type="scientific">Nocardioides daedukensis</name>
    <dbReference type="NCBI Taxonomy" id="634462"/>
    <lineage>
        <taxon>Bacteria</taxon>
        <taxon>Bacillati</taxon>
        <taxon>Actinomycetota</taxon>
        <taxon>Actinomycetes</taxon>
        <taxon>Propionibacteriales</taxon>
        <taxon>Nocardioidaceae</taxon>
        <taxon>Nocardioides</taxon>
    </lineage>
</organism>
<evidence type="ECO:0000313" key="4">
    <source>
        <dbReference type="Proteomes" id="UP000540656"/>
    </source>
</evidence>
<proteinExistence type="inferred from homology"/>
<dbReference type="AlphaFoldDB" id="A0A7Y9S105"/>
<dbReference type="PANTHER" id="PTHR31126:SF1">
    <property type="entry name" value="TYROSINE SPECIFIC PROTEIN PHOSPHATASES DOMAIN-CONTAINING PROTEIN"/>
    <property type="match status" value="1"/>
</dbReference>
<feature type="domain" description="Tyrosine specific protein phosphatases" evidence="2">
    <location>
        <begin position="132"/>
        <end position="167"/>
    </location>
</feature>
<comment type="caution">
    <text evidence="3">The sequence shown here is derived from an EMBL/GenBank/DDBJ whole genome shotgun (WGS) entry which is preliminary data.</text>
</comment>
<dbReference type="InterPro" id="IPR016130">
    <property type="entry name" value="Tyr_Pase_AS"/>
</dbReference>
<dbReference type="GO" id="GO:0004721">
    <property type="term" value="F:phosphoprotein phosphatase activity"/>
    <property type="evidence" value="ECO:0007669"/>
    <property type="project" value="InterPro"/>
</dbReference>
<dbReference type="InterPro" id="IPR003595">
    <property type="entry name" value="Tyr_Pase_cat"/>
</dbReference>
<dbReference type="Gene3D" id="3.90.190.10">
    <property type="entry name" value="Protein tyrosine phosphatase superfamily"/>
    <property type="match status" value="1"/>
</dbReference>
<dbReference type="InterPro" id="IPR000387">
    <property type="entry name" value="Tyr_Pase_dom"/>
</dbReference>
<dbReference type="EMBL" id="JACCAA010000001">
    <property type="protein sequence ID" value="NYG57759.1"/>
    <property type="molecule type" value="Genomic_DNA"/>
</dbReference>
<name>A0A7Y9S105_9ACTN</name>
<keyword evidence="4" id="KW-1185">Reference proteome</keyword>
<dbReference type="PROSITE" id="PS00383">
    <property type="entry name" value="TYR_PHOSPHATASE_1"/>
    <property type="match status" value="1"/>
</dbReference>
<dbReference type="InterPro" id="IPR026893">
    <property type="entry name" value="Tyr/Ser_Pase_IphP-type"/>
</dbReference>
<dbReference type="PANTHER" id="PTHR31126">
    <property type="entry name" value="TYROSINE-PROTEIN PHOSPHATASE"/>
    <property type="match status" value="1"/>
</dbReference>
<dbReference type="PROSITE" id="PS50056">
    <property type="entry name" value="TYR_PHOSPHATASE_2"/>
    <property type="match status" value="1"/>
</dbReference>
<evidence type="ECO:0000259" key="2">
    <source>
        <dbReference type="PROSITE" id="PS50056"/>
    </source>
</evidence>
<reference evidence="3 4" key="1">
    <citation type="submission" date="2020-07" db="EMBL/GenBank/DDBJ databases">
        <title>Sequencing the genomes of 1000 actinobacteria strains.</title>
        <authorList>
            <person name="Klenk H.-P."/>
        </authorList>
    </citation>
    <scope>NUCLEOTIDE SEQUENCE [LARGE SCALE GENOMIC DNA]</scope>
    <source>
        <strain evidence="3 4">DSM 23819</strain>
    </source>
</reference>
<comment type="similarity">
    <text evidence="1">Belongs to the protein-tyrosine phosphatase family.</text>
</comment>
<evidence type="ECO:0000313" key="3">
    <source>
        <dbReference type="EMBL" id="NYG57759.1"/>
    </source>
</evidence>
<sequence length="256" mass="27886">MTAAINWLDLDGVVNMRDLGGLPTTDGTTIREGRLLRSDNLQDLSPSAVQHLVEELVLTDVVDLRSHHEVESEGPGPLHAWSRVAHHHLTLLPDMDASSGPVDALLVKRDRARRDDDHWASHYLGYLEHRPESVLAALRVITQASGATVVHCAAGKDRTGTVVGMALAVAGVTESAIVADYAASAQRIDQILARLAPRPTYAGVLKGDPSRQRPKAESMARFFRALHAKYDGPEGWLASHGWSDADRQELRAALRD</sequence>
<evidence type="ECO:0000256" key="1">
    <source>
        <dbReference type="ARBA" id="ARBA00009580"/>
    </source>
</evidence>
<dbReference type="RefSeq" id="WP_179500990.1">
    <property type="nucleotide sequence ID" value="NZ_JACCAA010000001.1"/>
</dbReference>
<dbReference type="Proteomes" id="UP000540656">
    <property type="component" value="Unassembled WGS sequence"/>
</dbReference>
<dbReference type="SUPFAM" id="SSF52799">
    <property type="entry name" value="(Phosphotyrosine protein) phosphatases II"/>
    <property type="match status" value="1"/>
</dbReference>